<dbReference type="GO" id="GO:0005737">
    <property type="term" value="C:cytoplasm"/>
    <property type="evidence" value="ECO:0007669"/>
    <property type="project" value="UniProtKB-SubCell"/>
</dbReference>
<dbReference type="EMBL" id="JAVFHQ010000023">
    <property type="protein sequence ID" value="KAK4544747.1"/>
    <property type="molecule type" value="Genomic_DNA"/>
</dbReference>
<dbReference type="SMART" id="SM01071">
    <property type="entry name" value="CDC37_N"/>
    <property type="match status" value="1"/>
</dbReference>
<proteinExistence type="inferred from homology"/>
<dbReference type="SMART" id="SM01070">
    <property type="entry name" value="CDC37_M"/>
    <property type="match status" value="1"/>
</dbReference>
<feature type="domain" description="Cdc37 N-terminal" evidence="9">
    <location>
        <begin position="2"/>
        <end position="202"/>
    </location>
</feature>
<organism evidence="10 11">
    <name type="scientific">Oleoguttula mirabilis</name>
    <dbReference type="NCBI Taxonomy" id="1507867"/>
    <lineage>
        <taxon>Eukaryota</taxon>
        <taxon>Fungi</taxon>
        <taxon>Dikarya</taxon>
        <taxon>Ascomycota</taxon>
        <taxon>Pezizomycotina</taxon>
        <taxon>Dothideomycetes</taxon>
        <taxon>Dothideomycetidae</taxon>
        <taxon>Mycosphaerellales</taxon>
        <taxon>Teratosphaeriaceae</taxon>
        <taxon>Oleoguttula</taxon>
    </lineage>
</organism>
<evidence type="ECO:0000259" key="8">
    <source>
        <dbReference type="SMART" id="SM01070"/>
    </source>
</evidence>
<evidence type="ECO:0000256" key="5">
    <source>
        <dbReference type="ARBA" id="ARBA00031396"/>
    </source>
</evidence>
<dbReference type="PANTHER" id="PTHR12800:SF4">
    <property type="entry name" value="HSP90 CO-CHAPERONE CDC37"/>
    <property type="match status" value="1"/>
</dbReference>
<dbReference type="InterPro" id="IPR004918">
    <property type="entry name" value="Cdc37"/>
</dbReference>
<reference evidence="10 11" key="1">
    <citation type="submission" date="2021-11" db="EMBL/GenBank/DDBJ databases">
        <title>Black yeast isolated from Biological Soil Crust.</title>
        <authorList>
            <person name="Kurbessoian T."/>
        </authorList>
    </citation>
    <scope>NUCLEOTIDE SEQUENCE [LARGE SCALE GENOMIC DNA]</scope>
    <source>
        <strain evidence="10 11">CCFEE 5522</strain>
    </source>
</reference>
<feature type="region of interest" description="Disordered" evidence="6">
    <location>
        <begin position="104"/>
        <end position="125"/>
    </location>
</feature>
<dbReference type="GO" id="GO:0006457">
    <property type="term" value="P:protein folding"/>
    <property type="evidence" value="ECO:0007669"/>
    <property type="project" value="TreeGrafter"/>
</dbReference>
<comment type="subcellular location">
    <subcellularLocation>
        <location evidence="1">Cytoplasm</location>
    </subcellularLocation>
</comment>
<evidence type="ECO:0000256" key="1">
    <source>
        <dbReference type="ARBA" id="ARBA00004496"/>
    </source>
</evidence>
<dbReference type="Pfam" id="PF08564">
    <property type="entry name" value="CDC37_C"/>
    <property type="match status" value="1"/>
</dbReference>
<dbReference type="PANTHER" id="PTHR12800">
    <property type="entry name" value="CDC37-RELATED"/>
    <property type="match status" value="1"/>
</dbReference>
<feature type="region of interest" description="Disordered" evidence="6">
    <location>
        <begin position="187"/>
        <end position="268"/>
    </location>
</feature>
<keyword evidence="11" id="KW-1185">Reference proteome</keyword>
<dbReference type="GO" id="GO:0031072">
    <property type="term" value="F:heat shock protein binding"/>
    <property type="evidence" value="ECO:0007669"/>
    <property type="project" value="TreeGrafter"/>
</dbReference>
<feature type="compositionally biased region" description="Acidic residues" evidence="6">
    <location>
        <begin position="517"/>
        <end position="528"/>
    </location>
</feature>
<feature type="compositionally biased region" description="Polar residues" evidence="6">
    <location>
        <begin position="225"/>
        <end position="234"/>
    </location>
</feature>
<evidence type="ECO:0000313" key="10">
    <source>
        <dbReference type="EMBL" id="KAK4544747.1"/>
    </source>
</evidence>
<dbReference type="SMART" id="SM01069">
    <property type="entry name" value="CDC37_C"/>
    <property type="match status" value="1"/>
</dbReference>
<dbReference type="GO" id="GO:0050821">
    <property type="term" value="P:protein stabilization"/>
    <property type="evidence" value="ECO:0007669"/>
    <property type="project" value="TreeGrafter"/>
</dbReference>
<keyword evidence="4" id="KW-0143">Chaperone</keyword>
<evidence type="ECO:0000259" key="9">
    <source>
        <dbReference type="SMART" id="SM01071"/>
    </source>
</evidence>
<comment type="similarity">
    <text evidence="2">Belongs to the CDC37 family.</text>
</comment>
<dbReference type="Proteomes" id="UP001324427">
    <property type="component" value="Unassembled WGS sequence"/>
</dbReference>
<dbReference type="Gene3D" id="1.20.58.610">
    <property type="entry name" value="Cdc37, Hsp90 binding domain"/>
    <property type="match status" value="1"/>
</dbReference>
<dbReference type="SUPFAM" id="SSF101391">
    <property type="entry name" value="Hsp90 co-chaperone CDC37"/>
    <property type="match status" value="1"/>
</dbReference>
<feature type="domain" description="Cdc37 Hsp90 binding" evidence="8">
    <location>
        <begin position="205"/>
        <end position="391"/>
    </location>
</feature>
<feature type="domain" description="Cdc37 C-terminal" evidence="7">
    <location>
        <begin position="410"/>
        <end position="539"/>
    </location>
</feature>
<evidence type="ECO:0000256" key="6">
    <source>
        <dbReference type="SAM" id="MobiDB-lite"/>
    </source>
</evidence>
<comment type="caution">
    <text evidence="10">The sequence shown here is derived from an EMBL/GenBank/DDBJ whole genome shotgun (WGS) entry which is preliminary data.</text>
</comment>
<dbReference type="GO" id="GO:0019901">
    <property type="term" value="F:protein kinase binding"/>
    <property type="evidence" value="ECO:0007669"/>
    <property type="project" value="InterPro"/>
</dbReference>
<feature type="compositionally biased region" description="Acidic residues" evidence="6">
    <location>
        <begin position="248"/>
        <end position="266"/>
    </location>
</feature>
<feature type="region of interest" description="Disordered" evidence="6">
    <location>
        <begin position="517"/>
        <end position="541"/>
    </location>
</feature>
<accession>A0AAV9JHT4</accession>
<sequence>MPVDYSKWDALELSDDSDIEVHPNVDKRSFIRAKQNQIHQQRHDRKHRITTLKYEKVINDGLLARIDALLKSLQAQGKEVEGKTEAGDVDEVVFDCLVDVSSDGCLGEDSPPNPPEGVHTSEQDQPRYSKMMGALVDQVKAEVDKSKADGPARYQAFLKEIGEHGAKVQGLQKQLLAELNKLEREEGNKITSESIHTGFSSSHVSKGAPPPATAAAAKTAKKPSVQPQLLNASSAAVDLGDETPGSEADIEDAAPGEETGDDDDLEASPLAKRFGSIPFGDYQASLRFISSNPDVLAEHETDGLLVEAFNGQSNAKTTRDEEYARQCVHQALLLQYCRQLGKDGVGLFFKRIQTPNHQARKLFLDDVGSTYERIRTRTAELNRLKEEEGEGGDREQIQLHAVDPNTKINIVTPPALSECTSEDEVTARKIFDTFPPGLQRALASGSLERVNEVLGKMSVDEAELVVEQLGEGGMLSLEEGVIDATTEEGRKTMEAIERSGRMPGDEAAGGGRVVEELADDADEGEGGVEGEGKVVEVEEMD</sequence>
<keyword evidence="3" id="KW-0963">Cytoplasm</keyword>
<evidence type="ECO:0000313" key="11">
    <source>
        <dbReference type="Proteomes" id="UP001324427"/>
    </source>
</evidence>
<dbReference type="GO" id="GO:0051087">
    <property type="term" value="F:protein-folding chaperone binding"/>
    <property type="evidence" value="ECO:0007669"/>
    <property type="project" value="TreeGrafter"/>
</dbReference>
<feature type="compositionally biased region" description="Polar residues" evidence="6">
    <location>
        <begin position="189"/>
        <end position="204"/>
    </location>
</feature>
<dbReference type="GO" id="GO:0051082">
    <property type="term" value="F:unfolded protein binding"/>
    <property type="evidence" value="ECO:0007669"/>
    <property type="project" value="TreeGrafter"/>
</dbReference>
<dbReference type="Pfam" id="PF03234">
    <property type="entry name" value="CDC37_N"/>
    <property type="match status" value="1"/>
</dbReference>
<gene>
    <name evidence="10" type="ORF">LTR36_003996</name>
</gene>
<dbReference type="InterPro" id="IPR013874">
    <property type="entry name" value="Cdc37_Hsp90-bd"/>
</dbReference>
<dbReference type="FunFam" id="1.20.58.610:FF:000002">
    <property type="entry name" value="Hsp90 co-chaperone Cdc37, putative"/>
    <property type="match status" value="1"/>
</dbReference>
<evidence type="ECO:0000256" key="4">
    <source>
        <dbReference type="ARBA" id="ARBA00023186"/>
    </source>
</evidence>
<feature type="compositionally biased region" description="Basic and acidic residues" evidence="6">
    <location>
        <begin position="530"/>
        <end position="541"/>
    </location>
</feature>
<dbReference type="InterPro" id="IPR013873">
    <property type="entry name" value="Cdc37_C"/>
</dbReference>
<dbReference type="InterPro" id="IPR013855">
    <property type="entry name" value="Cdc37_N_dom"/>
</dbReference>
<protein>
    <recommendedName>
        <fullName evidence="5">Hsp90 chaperone protein kinase-targeting subunit</fullName>
    </recommendedName>
</protein>
<evidence type="ECO:0000259" key="7">
    <source>
        <dbReference type="SMART" id="SM01069"/>
    </source>
</evidence>
<evidence type="ECO:0000256" key="3">
    <source>
        <dbReference type="ARBA" id="ARBA00022490"/>
    </source>
</evidence>
<dbReference type="Pfam" id="PF08565">
    <property type="entry name" value="CDC37_M"/>
    <property type="match status" value="1"/>
</dbReference>
<dbReference type="InterPro" id="IPR038189">
    <property type="entry name" value="Cdc37_Hsp90-bd_sf"/>
</dbReference>
<name>A0AAV9JHT4_9PEZI</name>
<evidence type="ECO:0000256" key="2">
    <source>
        <dbReference type="ARBA" id="ARBA00006222"/>
    </source>
</evidence>
<dbReference type="AlphaFoldDB" id="A0AAV9JHT4"/>